<dbReference type="Gene3D" id="3.30.70.20">
    <property type="match status" value="1"/>
</dbReference>
<dbReference type="EMBL" id="JARYZI010000011">
    <property type="protein sequence ID" value="MDH8679341.1"/>
    <property type="molecule type" value="Genomic_DNA"/>
</dbReference>
<dbReference type="Proteomes" id="UP001158045">
    <property type="component" value="Unassembled WGS sequence"/>
</dbReference>
<evidence type="ECO:0000313" key="5">
    <source>
        <dbReference type="EMBL" id="MDH8679341.1"/>
    </source>
</evidence>
<dbReference type="SUPFAM" id="SSF54862">
    <property type="entry name" value="4Fe-4S ferredoxins"/>
    <property type="match status" value="1"/>
</dbReference>
<sequence>MKLYKIMKKPPFFLSASHWMTKEDHPIKSGPNSRQAVIIPLLLIQYGSIRAKAKTMTKLRKYFISSLKEMIVSAKSLKNNPHLGKKEIDAQTLKDMENYVHELGISGIGYTKVNPNYIFNDFEILYDNAIIITMEMKKEPIASSSSLEASKEIFRTYEALGIAVNKIADFLRDRGYDCHPSPAIGGDINTVPTAQDANLGYVGKNGILITPEFGPCVRLAAVFIDVDNLPLAKENEHKWIEAFCKTCNRCVKSCPAGAIYEEPKQLHDGTHVYIDLHKCAPPFSEGCSNCISHCVFTGGNYHKIKEVYEKRNHV</sequence>
<dbReference type="InterPro" id="IPR017896">
    <property type="entry name" value="4Fe4S_Fe-S-bd"/>
</dbReference>
<dbReference type="RefSeq" id="WP_281095237.1">
    <property type="nucleotide sequence ID" value="NZ_JARYZI010000011.1"/>
</dbReference>
<feature type="domain" description="4Fe-4S ferredoxin-type" evidence="4">
    <location>
        <begin position="235"/>
        <end position="264"/>
    </location>
</feature>
<dbReference type="InterPro" id="IPR017900">
    <property type="entry name" value="4Fe4S_Fe_S_CS"/>
</dbReference>
<keyword evidence="1" id="KW-0479">Metal-binding</keyword>
<keyword evidence="2" id="KW-0408">Iron</keyword>
<organism evidence="5 6">
    <name type="scientific">Fusibacter bizertensis</name>
    <dbReference type="NCBI Taxonomy" id="1488331"/>
    <lineage>
        <taxon>Bacteria</taxon>
        <taxon>Bacillati</taxon>
        <taxon>Bacillota</taxon>
        <taxon>Clostridia</taxon>
        <taxon>Eubacteriales</taxon>
        <taxon>Eubacteriales Family XII. Incertae Sedis</taxon>
        <taxon>Fusibacter</taxon>
    </lineage>
</organism>
<protein>
    <submittedName>
        <fullName evidence="5">4Fe-4S binding protein</fullName>
    </submittedName>
</protein>
<proteinExistence type="predicted"/>
<evidence type="ECO:0000256" key="2">
    <source>
        <dbReference type="ARBA" id="ARBA00023004"/>
    </source>
</evidence>
<keyword evidence="6" id="KW-1185">Reference proteome</keyword>
<evidence type="ECO:0000256" key="3">
    <source>
        <dbReference type="ARBA" id="ARBA00023014"/>
    </source>
</evidence>
<name>A0ABT6NFX9_9FIRM</name>
<gene>
    <name evidence="5" type="ORF">QE109_14380</name>
</gene>
<dbReference type="PANTHER" id="PTHR42827">
    <property type="entry name" value="IRON-SULFUR CLUSTER-BINDING PROTEIN-RELATED"/>
    <property type="match status" value="1"/>
</dbReference>
<evidence type="ECO:0000313" key="6">
    <source>
        <dbReference type="Proteomes" id="UP001158045"/>
    </source>
</evidence>
<accession>A0ABT6NFX9</accession>
<dbReference type="PANTHER" id="PTHR42827:SF1">
    <property type="entry name" value="IRON-SULFUR CLUSTER-BINDING PROTEIN"/>
    <property type="match status" value="1"/>
</dbReference>
<keyword evidence="3" id="KW-0411">Iron-sulfur</keyword>
<reference evidence="5 6" key="1">
    <citation type="submission" date="2023-04" db="EMBL/GenBank/DDBJ databases">
        <title>Fusibacter bizertensis strain WBS, isolated from littoral bottom sediments of the Arctic seas - biochemical and genomic analysis.</title>
        <authorList>
            <person name="Brioukhanov A.L."/>
        </authorList>
    </citation>
    <scope>NUCLEOTIDE SEQUENCE [LARGE SCALE GENOMIC DNA]</scope>
    <source>
        <strain evidence="5 6">WBS</strain>
    </source>
</reference>
<dbReference type="PROSITE" id="PS00198">
    <property type="entry name" value="4FE4S_FER_1"/>
    <property type="match status" value="1"/>
</dbReference>
<comment type="caution">
    <text evidence="5">The sequence shown here is derived from an EMBL/GenBank/DDBJ whole genome shotgun (WGS) entry which is preliminary data.</text>
</comment>
<evidence type="ECO:0000256" key="1">
    <source>
        <dbReference type="ARBA" id="ARBA00022723"/>
    </source>
</evidence>
<evidence type="ECO:0000259" key="4">
    <source>
        <dbReference type="PROSITE" id="PS51379"/>
    </source>
</evidence>
<dbReference type="PROSITE" id="PS51379">
    <property type="entry name" value="4FE4S_FER_2"/>
    <property type="match status" value="1"/>
</dbReference>
<dbReference type="Pfam" id="PF12838">
    <property type="entry name" value="Fer4_7"/>
    <property type="match status" value="1"/>
</dbReference>